<evidence type="ECO:0000256" key="1">
    <source>
        <dbReference type="ARBA" id="ARBA00022598"/>
    </source>
</evidence>
<dbReference type="GO" id="GO:0008033">
    <property type="term" value="P:tRNA processing"/>
    <property type="evidence" value="ECO:0007669"/>
    <property type="project" value="EnsemblFungi"/>
</dbReference>
<evidence type="ECO:0000256" key="4">
    <source>
        <dbReference type="ARBA" id="ARBA00023146"/>
    </source>
</evidence>
<dbReference type="STRING" id="1382522.W6MRG4"/>
<dbReference type="SUPFAM" id="SSF55681">
    <property type="entry name" value="Class II aaRS and biotin synthetases"/>
    <property type="match status" value="1"/>
</dbReference>
<dbReference type="InterPro" id="IPR012340">
    <property type="entry name" value="NA-bd_OB-fold"/>
</dbReference>
<dbReference type="HOGENOM" id="CLU_008255_6_0_1"/>
<protein>
    <recommendedName>
        <fullName evidence="5">Lysyl-tRNA synthetase</fullName>
    </recommendedName>
</protein>
<dbReference type="InterPro" id="IPR004365">
    <property type="entry name" value="NA-bd_OB_tRNA"/>
</dbReference>
<dbReference type="Pfam" id="PF00152">
    <property type="entry name" value="tRNA-synt_2"/>
    <property type="match status" value="1"/>
</dbReference>
<dbReference type="InterPro" id="IPR044136">
    <property type="entry name" value="Lys-tRNA-ligase_II_N"/>
</dbReference>
<keyword evidence="4" id="KW-0030">Aminoacyl-tRNA synthetase</keyword>
<proteinExistence type="predicted"/>
<dbReference type="InterPro" id="IPR045864">
    <property type="entry name" value="aa-tRNA-synth_II/BPL/LPL"/>
</dbReference>
<feature type="domain" description="Aminoacyl-transfer RNA synthetases class-II family profile" evidence="6">
    <location>
        <begin position="198"/>
        <end position="525"/>
    </location>
</feature>
<keyword evidence="1" id="KW-0436">Ligase</keyword>
<gene>
    <name evidence="7" type="ORF">KUCA_T00005329001</name>
</gene>
<dbReference type="GeneID" id="34522716"/>
<dbReference type="GO" id="GO:0000049">
    <property type="term" value="F:tRNA binding"/>
    <property type="evidence" value="ECO:0007669"/>
    <property type="project" value="TreeGrafter"/>
</dbReference>
<dbReference type="InterPro" id="IPR004364">
    <property type="entry name" value="Aa-tRNA-synt_II"/>
</dbReference>
<evidence type="ECO:0000256" key="2">
    <source>
        <dbReference type="ARBA" id="ARBA00022741"/>
    </source>
</evidence>
<dbReference type="GO" id="GO:0005739">
    <property type="term" value="C:mitochondrion"/>
    <property type="evidence" value="ECO:0007669"/>
    <property type="project" value="EnsemblFungi"/>
</dbReference>
<accession>W6MRG4</accession>
<reference evidence="7" key="1">
    <citation type="submission" date="2013-12" db="EMBL/GenBank/DDBJ databases">
        <authorList>
            <person name="Genoscope - CEA"/>
        </authorList>
    </citation>
    <scope>NUCLEOTIDE SEQUENCE</scope>
    <source>
        <strain evidence="7">CBS 1993</strain>
    </source>
</reference>
<dbReference type="CDD" id="cd04322">
    <property type="entry name" value="LysRS_N"/>
    <property type="match status" value="1"/>
</dbReference>
<evidence type="ECO:0000256" key="3">
    <source>
        <dbReference type="ARBA" id="ARBA00022840"/>
    </source>
</evidence>
<evidence type="ECO:0000313" key="8">
    <source>
        <dbReference type="Proteomes" id="UP000019384"/>
    </source>
</evidence>
<dbReference type="InterPro" id="IPR006195">
    <property type="entry name" value="aa-tRNA-synth_II"/>
</dbReference>
<dbReference type="Proteomes" id="UP000019384">
    <property type="component" value="Unassembled WGS sequence"/>
</dbReference>
<dbReference type="GO" id="GO:0004824">
    <property type="term" value="F:lysine-tRNA ligase activity"/>
    <property type="evidence" value="ECO:0007669"/>
    <property type="project" value="EnsemblFungi"/>
</dbReference>
<dbReference type="PANTHER" id="PTHR42918">
    <property type="entry name" value="LYSYL-TRNA SYNTHETASE"/>
    <property type="match status" value="1"/>
</dbReference>
<dbReference type="Gene3D" id="2.40.50.140">
    <property type="entry name" value="Nucleic acid-binding proteins"/>
    <property type="match status" value="1"/>
</dbReference>
<dbReference type="RefSeq" id="XP_022461328.1">
    <property type="nucleotide sequence ID" value="XM_022600514.1"/>
</dbReference>
<dbReference type="GO" id="GO:0070154">
    <property type="term" value="P:mitochondrial lysyl-tRNA aminoacylation"/>
    <property type="evidence" value="ECO:0007669"/>
    <property type="project" value="EnsemblFungi"/>
</dbReference>
<dbReference type="OrthoDB" id="21243at2759"/>
<dbReference type="AlphaFoldDB" id="W6MRG4"/>
<keyword evidence="3" id="KW-0067">ATP-binding</keyword>
<dbReference type="SUPFAM" id="SSF50249">
    <property type="entry name" value="Nucleic acid-binding proteins"/>
    <property type="match status" value="1"/>
</dbReference>
<dbReference type="Gene3D" id="3.30.930.10">
    <property type="entry name" value="Bira Bifunctional Protein, Domain 2"/>
    <property type="match status" value="1"/>
</dbReference>
<evidence type="ECO:0000313" key="7">
    <source>
        <dbReference type="EMBL" id="CDK29341.1"/>
    </source>
</evidence>
<reference evidence="7" key="2">
    <citation type="submission" date="2014-02" db="EMBL/GenBank/DDBJ databases">
        <title>Complete DNA sequence of /Kuraishia capsulata/ illustrates novel genomic features among budding yeasts (/Saccharomycotina/).</title>
        <authorList>
            <person name="Morales L."/>
            <person name="Noel B."/>
            <person name="Porcel B."/>
            <person name="Marcet-Houben M."/>
            <person name="Hullo M-F."/>
            <person name="Sacerdot C."/>
            <person name="Tekaia F."/>
            <person name="Leh-Louis V."/>
            <person name="Despons L."/>
            <person name="Khanna V."/>
            <person name="Aury J-M."/>
            <person name="Barbe V."/>
            <person name="Couloux A."/>
            <person name="Labadie K."/>
            <person name="Pelletier E."/>
            <person name="Souciet J-L."/>
            <person name="Boekhout T."/>
            <person name="Gabaldon T."/>
            <person name="Wincker P."/>
            <person name="Dujon B."/>
        </authorList>
    </citation>
    <scope>NUCLEOTIDE SEQUENCE</scope>
    <source>
        <strain evidence="7">CBS 1993</strain>
    </source>
</reference>
<keyword evidence="8" id="KW-1185">Reference proteome</keyword>
<keyword evidence="2" id="KW-0547">Nucleotide-binding</keyword>
<evidence type="ECO:0000259" key="6">
    <source>
        <dbReference type="PROSITE" id="PS50862"/>
    </source>
</evidence>
<sequence>MIRRGLTLSRVIRRFNHQLVDDHQYSLRRLKVKQDESKYYPLAGTLRFKERNPKILRIPAFQTIFQELETKTLEGTNYVLQGKVVSIRRAGKGMIFLDLEQDNHKVQIVASNKMMKMDLQAFVEVHGDIRPGDQVSCVGLPGRTNVGELSLKTLEPLRLASPALQALPPKLTDQSKIHGNRVMDYLVNKSSRDVILTRAEIIYAIREILNGHKFLEVQTPLIGSSSTGANATPFTTQSVHIKDNDDKTLDLHMRVAPEIWLKKMIISGFDKVYEIGQVFRNEGIDATHNPEFTTCEFYQTFATLEDLMALSEEMLDHIMVRIMSDPRLALVAHQPTLELISAIDENGGHFKKLEFIPTLERETGVALPSELTTETLVEYFERLNLPLPEIKSAQKLLNYLSEKFIEPLCGSCPTFIYHQPAVLSPLAKSTSISYGDQSFEISRRFEMFINGREYINAYEEENSPFQQDEKFKLQIRAKEDHNDDESIIPDEKFVEAMEWGMPPTGGWGMGIDRLTMLLTGSSRIDQVLTFGKMSDVIKQ</sequence>
<dbReference type="GO" id="GO:0005524">
    <property type="term" value="F:ATP binding"/>
    <property type="evidence" value="ECO:0007669"/>
    <property type="project" value="UniProtKB-KW"/>
</dbReference>
<dbReference type="PANTHER" id="PTHR42918:SF5">
    <property type="entry name" value="LYSINE--TRNA LIGASE, MITOCHONDRIAL"/>
    <property type="match status" value="1"/>
</dbReference>
<organism evidence="7 8">
    <name type="scientific">Kuraishia capsulata CBS 1993</name>
    <dbReference type="NCBI Taxonomy" id="1382522"/>
    <lineage>
        <taxon>Eukaryota</taxon>
        <taxon>Fungi</taxon>
        <taxon>Dikarya</taxon>
        <taxon>Ascomycota</taxon>
        <taxon>Saccharomycotina</taxon>
        <taxon>Pichiomycetes</taxon>
        <taxon>Pichiales</taxon>
        <taxon>Pichiaceae</taxon>
        <taxon>Kuraishia</taxon>
    </lineage>
</organism>
<name>W6MRG4_9ASCO</name>
<dbReference type="InterPro" id="IPR018149">
    <property type="entry name" value="Lys-tRNA-synth_II_C"/>
</dbReference>
<dbReference type="PROSITE" id="PS50862">
    <property type="entry name" value="AA_TRNA_LIGASE_II"/>
    <property type="match status" value="1"/>
</dbReference>
<dbReference type="Pfam" id="PF01336">
    <property type="entry name" value="tRNA_anti-codon"/>
    <property type="match status" value="1"/>
</dbReference>
<evidence type="ECO:0000256" key="5">
    <source>
        <dbReference type="ARBA" id="ARBA00030563"/>
    </source>
</evidence>
<dbReference type="EMBL" id="HG793130">
    <property type="protein sequence ID" value="CDK29341.1"/>
    <property type="molecule type" value="Genomic_DNA"/>
</dbReference>
<dbReference type="PRINTS" id="PR00982">
    <property type="entry name" value="TRNASYNTHLYS"/>
</dbReference>